<dbReference type="InterPro" id="IPR016024">
    <property type="entry name" value="ARM-type_fold"/>
</dbReference>
<dbReference type="RefSeq" id="XP_023692167.1">
    <property type="nucleotide sequence ID" value="XM_023836399.2"/>
</dbReference>
<dbReference type="SMART" id="SM00185">
    <property type="entry name" value="ARM"/>
    <property type="match status" value="5"/>
</dbReference>
<dbReference type="SUPFAM" id="SSF48371">
    <property type="entry name" value="ARM repeat"/>
    <property type="match status" value="1"/>
</dbReference>
<evidence type="ECO:0000313" key="3">
    <source>
        <dbReference type="Proteomes" id="UP000261540"/>
    </source>
</evidence>
<dbReference type="GO" id="GO:0007288">
    <property type="term" value="P:sperm axoneme assembly"/>
    <property type="evidence" value="ECO:0007669"/>
    <property type="project" value="TreeGrafter"/>
</dbReference>
<dbReference type="Proteomes" id="UP000261540">
    <property type="component" value="Unplaced"/>
</dbReference>
<accession>A0A3B3SRZ2</accession>
<dbReference type="PANTHER" id="PTHR21356:SF1">
    <property type="entry name" value="ARMADILLO REPEAT-CONTAINING PROTEIN 2"/>
    <property type="match status" value="1"/>
</dbReference>
<dbReference type="GeneTree" id="ENSGT00390000000663"/>
<dbReference type="GeneID" id="111856440"/>
<dbReference type="AlphaFoldDB" id="A0A3B3SRZ2"/>
<name>A0A3B3SRZ2_9TELE</name>
<dbReference type="OrthoDB" id="247006at2759"/>
<keyword evidence="3" id="KW-1185">Reference proteome</keyword>
<evidence type="ECO:0000256" key="1">
    <source>
        <dbReference type="SAM" id="MobiDB-lite"/>
    </source>
</evidence>
<feature type="compositionally biased region" description="Basic and acidic residues" evidence="1">
    <location>
        <begin position="67"/>
        <end position="76"/>
    </location>
</feature>
<protein>
    <submittedName>
        <fullName evidence="2">Armadillo repeat containing 2</fullName>
    </submittedName>
</protein>
<dbReference type="InterPro" id="IPR011989">
    <property type="entry name" value="ARM-like"/>
</dbReference>
<reference evidence="2" key="1">
    <citation type="submission" date="2025-08" db="UniProtKB">
        <authorList>
            <consortium name="Ensembl"/>
        </authorList>
    </citation>
    <scope>IDENTIFICATION</scope>
</reference>
<feature type="region of interest" description="Disordered" evidence="1">
    <location>
        <begin position="1"/>
        <end position="231"/>
    </location>
</feature>
<reference evidence="2" key="2">
    <citation type="submission" date="2025-09" db="UniProtKB">
        <authorList>
            <consortium name="Ensembl"/>
        </authorList>
    </citation>
    <scope>IDENTIFICATION</scope>
</reference>
<dbReference type="PANTHER" id="PTHR21356">
    <property type="entry name" value="ARMADILLO REPEAT CONTAINING 2"/>
    <property type="match status" value="1"/>
</dbReference>
<dbReference type="Gene3D" id="1.25.10.10">
    <property type="entry name" value="Leucine-rich Repeat Variant"/>
    <property type="match status" value="2"/>
</dbReference>
<dbReference type="Ensembl" id="ENSPKIT00000013981.1">
    <property type="protein sequence ID" value="ENSPKIP00000033098.1"/>
    <property type="gene ID" value="ENSPKIG00000012931.1"/>
</dbReference>
<sequence length="820" mass="90076">MSANKPFYMSPSLGRKTSAEIVSEARRSLRTVHTQRPFTPKDDQRRLLGQYPCRALESRPPSSFSLEARHFEESDSRPGSGKRLSPLEYRPQMPPLPGEEDGDHDSPELSPATPTPPTNPQQPRTGSAGRLRLLRANPARGRPLTRLPAHSKHNSDPSYEPGHSLRSNTQQDGTPDFWVCEKGDPSLSSCEKAVPLRLGTERASPRPTRNRSGSVPRTARGNGNYAATEAEETTAQNSRLSDLLQEIHSLAQAGAVDELCCTCERLRVALAEGAVLGRNSSMRSTLLRTLFKLVDVGSDKLSLQLANLALVLGISGNNLLNICKLIFRVSRDDGNDALFRSHPVTASLLVLLRHGDVCSDGEALLYCVGALKFLSGDAGLRRQLQAAGSVPTLLLLVRQLNDLHGQGGGFQVIWGHILLQLTATLRNLAELPECRPEFLTRPGLPELCEVLTLYAGDADVCTNVTRIFSKLSSYHDCCLALADTPSCYPTFSTLLRNHSTRLDLVVRILFTLGSLTAKSDAARRQTCGEGSDLLDALLPLFRTCHATGTTASEDVLAKLTRVLANAAMCPATGAALVDNAQCVHSLLDVLERSLSEGREEVVINTTVAINNLSFYESDGSVLRAQPLLLARLMLKQLLSTNMDVVLEAMCVLGNISRSQEVQAFMLRRKAHRFAVALLDSKRQDLCYASCGVLTNLSTDQRLRAALREEGVVQKLLDCLRDWGPLDWQMASVACQALWNCSEDGGALGFGERHCRSLLRLLSRYLNKDHMLHWTMREGAGQEVGIFYQRCWESEFLPVAQRLQDRIQRQVGAREPLAVPS</sequence>
<evidence type="ECO:0000313" key="2">
    <source>
        <dbReference type="Ensembl" id="ENSPKIP00000033098.1"/>
    </source>
</evidence>
<organism evidence="2 3">
    <name type="scientific">Paramormyrops kingsleyae</name>
    <dbReference type="NCBI Taxonomy" id="1676925"/>
    <lineage>
        <taxon>Eukaryota</taxon>
        <taxon>Metazoa</taxon>
        <taxon>Chordata</taxon>
        <taxon>Craniata</taxon>
        <taxon>Vertebrata</taxon>
        <taxon>Euteleostomi</taxon>
        <taxon>Actinopterygii</taxon>
        <taxon>Neopterygii</taxon>
        <taxon>Teleostei</taxon>
        <taxon>Osteoglossocephala</taxon>
        <taxon>Osteoglossomorpha</taxon>
        <taxon>Osteoglossiformes</taxon>
        <taxon>Mormyridae</taxon>
        <taxon>Paramormyrops</taxon>
    </lineage>
</organism>
<dbReference type="InterPro" id="IPR038905">
    <property type="entry name" value="ARMC2"/>
</dbReference>
<proteinExistence type="predicted"/>
<dbReference type="InterPro" id="IPR000225">
    <property type="entry name" value="Armadillo"/>
</dbReference>
<dbReference type="STRING" id="1676925.ENSPKIP00000033098"/>